<dbReference type="PANTHER" id="PTHR10277:SF9">
    <property type="entry name" value="2-ISOPROPYLMALATE SYNTHASE 1, CHLOROPLASTIC-RELATED"/>
    <property type="match status" value="1"/>
</dbReference>
<dbReference type="InterPro" id="IPR013785">
    <property type="entry name" value="Aldolase_TIM"/>
</dbReference>
<organism evidence="9 10">
    <name type="scientific">Mesorhizobium metallidurans STM 2683</name>
    <dbReference type="NCBI Taxonomy" id="1297569"/>
    <lineage>
        <taxon>Bacteria</taxon>
        <taxon>Pseudomonadati</taxon>
        <taxon>Pseudomonadota</taxon>
        <taxon>Alphaproteobacteria</taxon>
        <taxon>Hyphomicrobiales</taxon>
        <taxon>Phyllobacteriaceae</taxon>
        <taxon>Mesorhizobium</taxon>
    </lineage>
</organism>
<evidence type="ECO:0000259" key="8">
    <source>
        <dbReference type="PROSITE" id="PS50991"/>
    </source>
</evidence>
<comment type="caution">
    <text evidence="9">The sequence shown here is derived from an EMBL/GenBank/DDBJ whole genome shotgun (WGS) entry which is preliminary data.</text>
</comment>
<evidence type="ECO:0000256" key="7">
    <source>
        <dbReference type="RuleBase" id="RU003523"/>
    </source>
</evidence>
<keyword evidence="9" id="KW-0012">Acyltransferase</keyword>
<evidence type="ECO:0000256" key="5">
    <source>
        <dbReference type="ARBA" id="ARBA00023211"/>
    </source>
</evidence>
<dbReference type="eggNOG" id="COG0119">
    <property type="taxonomic scope" value="Bacteria"/>
</dbReference>
<dbReference type="Proteomes" id="UP000012062">
    <property type="component" value="Unassembled WGS sequence"/>
</dbReference>
<keyword evidence="5" id="KW-0464">Manganese</keyword>
<dbReference type="AlphaFoldDB" id="M5EWE2"/>
<proteinExistence type="inferred from homology"/>
<dbReference type="PANTHER" id="PTHR10277">
    <property type="entry name" value="HOMOCITRATE SYNTHASE-RELATED"/>
    <property type="match status" value="1"/>
</dbReference>
<sequence length="75" mass="7735">MISQVFLNDTTLRDGEQASGVAFTVAEKLAIAESLAAAGVPEIEIGTPVMAPTRSTQFAPWSRGVSRCGSRPGAG</sequence>
<protein>
    <recommendedName>
        <fullName evidence="2">2-isopropylmalate synthase</fullName>
        <ecNumber evidence="2">2.3.3.13</ecNumber>
    </recommendedName>
</protein>
<dbReference type="Pfam" id="PF00682">
    <property type="entry name" value="HMGL-like"/>
    <property type="match status" value="1"/>
</dbReference>
<dbReference type="GO" id="GO:0003852">
    <property type="term" value="F:2-isopropylmalate synthase activity"/>
    <property type="evidence" value="ECO:0007669"/>
    <property type="project" value="UniProtKB-EC"/>
</dbReference>
<dbReference type="Gene3D" id="3.20.20.70">
    <property type="entry name" value="Aldolase class I"/>
    <property type="match status" value="1"/>
</dbReference>
<dbReference type="PROSITE" id="PS50991">
    <property type="entry name" value="PYR_CT"/>
    <property type="match status" value="1"/>
</dbReference>
<dbReference type="EC" id="2.3.3.13" evidence="2"/>
<dbReference type="STRING" id="1297569.MESS2_980051"/>
<evidence type="ECO:0000256" key="4">
    <source>
        <dbReference type="ARBA" id="ARBA00022679"/>
    </source>
</evidence>
<keyword evidence="3" id="KW-0028">Amino-acid biosynthesis</keyword>
<comment type="similarity">
    <text evidence="7">Belongs to the alpha-IPM synthase/homocitrate synthase family.</text>
</comment>
<name>M5EWE2_9HYPH</name>
<evidence type="ECO:0000313" key="10">
    <source>
        <dbReference type="Proteomes" id="UP000012062"/>
    </source>
</evidence>
<dbReference type="PROSITE" id="PS00815">
    <property type="entry name" value="AIPM_HOMOCIT_SYNTH_1"/>
    <property type="match status" value="1"/>
</dbReference>
<accession>M5EWE2</accession>
<evidence type="ECO:0000256" key="1">
    <source>
        <dbReference type="ARBA" id="ARBA00004689"/>
    </source>
</evidence>
<evidence type="ECO:0000313" key="9">
    <source>
        <dbReference type="EMBL" id="CCV09329.1"/>
    </source>
</evidence>
<evidence type="ECO:0000256" key="3">
    <source>
        <dbReference type="ARBA" id="ARBA00022605"/>
    </source>
</evidence>
<comment type="pathway">
    <text evidence="1">Amino-acid biosynthesis; L-leucine biosynthesis; L-leucine from 3-methyl-2-oxobutanoate: step 1/4.</text>
</comment>
<dbReference type="SUPFAM" id="SSF51569">
    <property type="entry name" value="Aldolase"/>
    <property type="match status" value="1"/>
</dbReference>
<evidence type="ECO:0000256" key="6">
    <source>
        <dbReference type="ARBA" id="ARBA00023304"/>
    </source>
</evidence>
<feature type="domain" description="Pyruvate carboxyltransferase" evidence="8">
    <location>
        <begin position="5"/>
        <end position="75"/>
    </location>
</feature>
<keyword evidence="4 7" id="KW-0808">Transferase</keyword>
<dbReference type="EMBL" id="CAUM01000170">
    <property type="protein sequence ID" value="CCV09329.1"/>
    <property type="molecule type" value="Genomic_DNA"/>
</dbReference>
<gene>
    <name evidence="9" type="ORF">MESS2_980051</name>
</gene>
<dbReference type="GO" id="GO:0009098">
    <property type="term" value="P:L-leucine biosynthetic process"/>
    <property type="evidence" value="ECO:0007669"/>
    <property type="project" value="TreeGrafter"/>
</dbReference>
<dbReference type="InterPro" id="IPR002034">
    <property type="entry name" value="AIPM/Hcit_synth_CS"/>
</dbReference>
<keyword evidence="6" id="KW-0100">Branched-chain amino acid biosynthesis</keyword>
<dbReference type="InterPro" id="IPR050073">
    <property type="entry name" value="2-IPM_HCS-like"/>
</dbReference>
<keyword evidence="10" id="KW-1185">Reference proteome</keyword>
<evidence type="ECO:0000256" key="2">
    <source>
        <dbReference type="ARBA" id="ARBA00012973"/>
    </source>
</evidence>
<dbReference type="InterPro" id="IPR000891">
    <property type="entry name" value="PYR_CT"/>
</dbReference>
<reference evidence="9 10" key="1">
    <citation type="submission" date="2013-02" db="EMBL/GenBank/DDBJ databases">
        <authorList>
            <person name="Genoscope - CEA"/>
        </authorList>
    </citation>
    <scope>NUCLEOTIDE SEQUENCE [LARGE SCALE GENOMIC DNA]</scope>
    <source>
        <strain evidence="9 10">STM 2683</strain>
    </source>
</reference>